<feature type="domain" description="Nudix hydrolase" evidence="5">
    <location>
        <begin position="33"/>
        <end position="166"/>
    </location>
</feature>
<dbReference type="GO" id="GO:0005737">
    <property type="term" value="C:cytoplasm"/>
    <property type="evidence" value="ECO:0007669"/>
    <property type="project" value="TreeGrafter"/>
</dbReference>
<dbReference type="CDD" id="cd04666">
    <property type="entry name" value="NUDIX_DIPP2_like_Nudt4"/>
    <property type="match status" value="1"/>
</dbReference>
<gene>
    <name evidence="6" type="ORF">HNQ72_005983</name>
</gene>
<evidence type="ECO:0000313" key="6">
    <source>
        <dbReference type="EMBL" id="MBB6166132.1"/>
    </source>
</evidence>
<keyword evidence="4" id="KW-0460">Magnesium</keyword>
<dbReference type="SUPFAM" id="SSF55811">
    <property type="entry name" value="Nudix"/>
    <property type="match status" value="1"/>
</dbReference>
<dbReference type="InterPro" id="IPR047198">
    <property type="entry name" value="DDP-like_NUDIX"/>
</dbReference>
<dbReference type="RefSeq" id="WP_183997995.1">
    <property type="nucleotide sequence ID" value="NZ_BMHW01000017.1"/>
</dbReference>
<evidence type="ECO:0000256" key="3">
    <source>
        <dbReference type="ARBA" id="ARBA00022801"/>
    </source>
</evidence>
<comment type="cofactor">
    <cofactor evidence="1">
        <name>Mg(2+)</name>
        <dbReference type="ChEBI" id="CHEBI:18420"/>
    </cofactor>
</comment>
<dbReference type="InterPro" id="IPR000086">
    <property type="entry name" value="NUDIX_hydrolase_dom"/>
</dbReference>
<evidence type="ECO:0000256" key="2">
    <source>
        <dbReference type="ARBA" id="ARBA00022723"/>
    </source>
</evidence>
<dbReference type="GO" id="GO:0016462">
    <property type="term" value="F:pyrophosphatase activity"/>
    <property type="evidence" value="ECO:0007669"/>
    <property type="project" value="InterPro"/>
</dbReference>
<reference evidence="6 7" key="1">
    <citation type="submission" date="2020-08" db="EMBL/GenBank/DDBJ databases">
        <title>Genomic Encyclopedia of Type Strains, Phase IV (KMG-IV): sequencing the most valuable type-strain genomes for metagenomic binning, comparative biology and taxonomic classification.</title>
        <authorList>
            <person name="Goeker M."/>
        </authorList>
    </citation>
    <scope>NUCLEOTIDE SEQUENCE [LARGE SCALE GENOMIC DNA]</scope>
    <source>
        <strain evidence="6 7">DSM 100734</strain>
    </source>
</reference>
<dbReference type="PROSITE" id="PS51462">
    <property type="entry name" value="NUDIX"/>
    <property type="match status" value="1"/>
</dbReference>
<proteinExistence type="predicted"/>
<accession>A0A7W9YCZ6</accession>
<dbReference type="EMBL" id="JACHEG010000015">
    <property type="protein sequence ID" value="MBB6166132.1"/>
    <property type="molecule type" value="Genomic_DNA"/>
</dbReference>
<keyword evidence="2" id="KW-0479">Metal-binding</keyword>
<protein>
    <submittedName>
        <fullName evidence="6">8-oxo-dGTP pyrophosphatase MutT (NUDIX family)</fullName>
    </submittedName>
</protein>
<organism evidence="6 7">
    <name type="scientific">Rhizobium wenxiniae</name>
    <dbReference type="NCBI Taxonomy" id="1737357"/>
    <lineage>
        <taxon>Bacteria</taxon>
        <taxon>Pseudomonadati</taxon>
        <taxon>Pseudomonadota</taxon>
        <taxon>Alphaproteobacteria</taxon>
        <taxon>Hyphomicrobiales</taxon>
        <taxon>Rhizobiaceae</taxon>
        <taxon>Rhizobium/Agrobacterium group</taxon>
        <taxon>Rhizobium</taxon>
    </lineage>
</organism>
<dbReference type="Gene3D" id="3.90.79.10">
    <property type="entry name" value="Nucleoside Triphosphate Pyrophosphohydrolase"/>
    <property type="match status" value="1"/>
</dbReference>
<dbReference type="GO" id="GO:0046872">
    <property type="term" value="F:metal ion binding"/>
    <property type="evidence" value="ECO:0007669"/>
    <property type="project" value="UniProtKB-KW"/>
</dbReference>
<evidence type="ECO:0000256" key="1">
    <source>
        <dbReference type="ARBA" id="ARBA00001946"/>
    </source>
</evidence>
<dbReference type="InterPro" id="IPR015797">
    <property type="entry name" value="NUDIX_hydrolase-like_dom_sf"/>
</dbReference>
<dbReference type="PANTHER" id="PTHR12629">
    <property type="entry name" value="DIPHOSPHOINOSITOL POLYPHOSPHATE PHOSPHOHYDROLASE"/>
    <property type="match status" value="1"/>
</dbReference>
<keyword evidence="7" id="KW-1185">Reference proteome</keyword>
<name>A0A7W9YCZ6_9HYPH</name>
<evidence type="ECO:0000256" key="4">
    <source>
        <dbReference type="ARBA" id="ARBA00022842"/>
    </source>
</evidence>
<dbReference type="Proteomes" id="UP000547879">
    <property type="component" value="Unassembled WGS sequence"/>
</dbReference>
<evidence type="ECO:0000313" key="7">
    <source>
        <dbReference type="Proteomes" id="UP000547879"/>
    </source>
</evidence>
<keyword evidence="3" id="KW-0378">Hydrolase</keyword>
<dbReference type="AlphaFoldDB" id="A0A7W9YCZ6"/>
<evidence type="ECO:0000259" key="5">
    <source>
        <dbReference type="PROSITE" id="PS51462"/>
    </source>
</evidence>
<dbReference type="PANTHER" id="PTHR12629:SF0">
    <property type="entry name" value="DIPHOSPHOINOSITOL-POLYPHOSPHATE DIPHOSPHATASE"/>
    <property type="match status" value="1"/>
</dbReference>
<comment type="caution">
    <text evidence="6">The sequence shown here is derived from an EMBL/GenBank/DDBJ whole genome shotgun (WGS) entry which is preliminary data.</text>
</comment>
<sequence length="181" mass="20334">MKPEKKKRQPKTRKQATILQQLAEAPQTLAFRSFRHQCGAICFRLQGDVDVEVLLITSRDTGRWIVPKGWPMKGKTSSQSAAIEAYEEAGVHGKIGKKPVGRYTYLKSLDNGDVVPCVVELYTLEVTKTDEDFKEKGQRQSAWVATDEAARRVREVELKSFLAGFKPRKKGSRLLGPTSNN</sequence>